<dbReference type="InterPro" id="IPR011032">
    <property type="entry name" value="GroES-like_sf"/>
</dbReference>
<dbReference type="SUPFAM" id="SSF50129">
    <property type="entry name" value="GroES-like"/>
    <property type="match status" value="1"/>
</dbReference>
<keyword evidence="3" id="KW-0560">Oxidoreductase</keyword>
<dbReference type="GO" id="GO:0016491">
    <property type="term" value="F:oxidoreductase activity"/>
    <property type="evidence" value="ECO:0007669"/>
    <property type="project" value="UniProtKB-KW"/>
</dbReference>
<dbReference type="InterPro" id="IPR036291">
    <property type="entry name" value="NAD(P)-bd_dom_sf"/>
</dbReference>
<evidence type="ECO:0000256" key="1">
    <source>
        <dbReference type="ARBA" id="ARBA00022723"/>
    </source>
</evidence>
<dbReference type="InterPro" id="IPR050129">
    <property type="entry name" value="Zn_alcohol_dh"/>
</dbReference>
<dbReference type="InterPro" id="IPR013149">
    <property type="entry name" value="ADH-like_C"/>
</dbReference>
<dbReference type="Pfam" id="PF08240">
    <property type="entry name" value="ADH_N"/>
    <property type="match status" value="1"/>
</dbReference>
<accession>D2DIR2</accession>
<evidence type="ECO:0000256" key="2">
    <source>
        <dbReference type="ARBA" id="ARBA00022833"/>
    </source>
</evidence>
<name>D2DIR2_9BACT</name>
<evidence type="ECO:0000256" key="3">
    <source>
        <dbReference type="ARBA" id="ARBA00023002"/>
    </source>
</evidence>
<dbReference type="SUPFAM" id="SSF51735">
    <property type="entry name" value="NAD(P)-binding Rossmann-fold domains"/>
    <property type="match status" value="1"/>
</dbReference>
<dbReference type="Pfam" id="PF00107">
    <property type="entry name" value="ADH_zinc_N"/>
    <property type="match status" value="1"/>
</dbReference>
<dbReference type="SMART" id="SM00829">
    <property type="entry name" value="PKS_ER"/>
    <property type="match status" value="1"/>
</dbReference>
<dbReference type="Gene3D" id="3.90.180.10">
    <property type="entry name" value="Medium-chain alcohol dehydrogenases, catalytic domain"/>
    <property type="match status" value="1"/>
</dbReference>
<evidence type="ECO:0000259" key="5">
    <source>
        <dbReference type="SMART" id="SM00829"/>
    </source>
</evidence>
<organism evidence="6">
    <name type="scientific">uncultured marine bacterium 1n22</name>
    <dbReference type="NCBI Taxonomy" id="662659"/>
    <lineage>
        <taxon>Bacteria</taxon>
        <taxon>environmental samples</taxon>
    </lineage>
</organism>
<dbReference type="InterPro" id="IPR002328">
    <property type="entry name" value="ADH_Zn_CS"/>
</dbReference>
<protein>
    <submittedName>
        <fullName evidence="6">Alcohol dehydrogenase GroES domain protein</fullName>
    </submittedName>
</protein>
<reference evidence="6" key="1">
    <citation type="submission" date="2008-12" db="EMBL/GenBank/DDBJ databases">
        <authorList>
            <person name="Siegl A.M."/>
            <person name="Hentschel U."/>
        </authorList>
    </citation>
    <scope>NUCLEOTIDE SEQUENCE</scope>
</reference>
<sequence>MRDAIPISTVQPGGNTVRAAVLRAFKQPLEWQEVATPSPEPDEVLVQVMACGIDGTDLKLLDGFGYTPDLPFIMGHEVAGVVTEAGYRVTGFEEGDRVIAYNFTTCGDCLPCRTYREQICVNMGGVLGAKDRHGGYSEFVAIPGRQLVHAPEQVSWPDSAVCCDAGMTAFHAIDRAGLRVGETVLIVGVGGVGSIAVQLAKAAGARVLAVELSKAKREWARQLGADELLDPEEGDIAVEVRALTNGQGVDCVIDIVGHTETMGVGIESLRNGGRLVIVGYTPDHYPVEGKYLAQNELEIIGTRAGRKQDLIEVSRLMASGKIRSIVTQTFPMENANEALAVLRSGENLGRIVLLTPAGRRAVDTT</sequence>
<evidence type="ECO:0000313" key="6">
    <source>
        <dbReference type="EMBL" id="ACX49750.1"/>
    </source>
</evidence>
<comment type="similarity">
    <text evidence="4">Belongs to the zinc-containing alcohol dehydrogenase family.</text>
</comment>
<proteinExistence type="inferred from homology"/>
<dbReference type="PANTHER" id="PTHR43401">
    <property type="entry name" value="L-THREONINE 3-DEHYDROGENASE"/>
    <property type="match status" value="1"/>
</dbReference>
<dbReference type="InterPro" id="IPR013154">
    <property type="entry name" value="ADH-like_N"/>
</dbReference>
<reference evidence="6" key="2">
    <citation type="journal article" date="2010" name="Environ. Microbiol. Rep.">
        <title>PKS and NRPS gene clusters from microbial symbiont cells of marine sponges by whole genome amplification.</title>
        <authorList>
            <person name="Siegl A."/>
            <person name="Hentschel U."/>
        </authorList>
    </citation>
    <scope>NUCLEOTIDE SEQUENCE</scope>
</reference>
<dbReference type="GO" id="GO:0008270">
    <property type="term" value="F:zinc ion binding"/>
    <property type="evidence" value="ECO:0007669"/>
    <property type="project" value="InterPro"/>
</dbReference>
<dbReference type="PROSITE" id="PS00059">
    <property type="entry name" value="ADH_ZINC"/>
    <property type="match status" value="1"/>
</dbReference>
<dbReference type="PANTHER" id="PTHR43401:SF2">
    <property type="entry name" value="L-THREONINE 3-DEHYDROGENASE"/>
    <property type="match status" value="1"/>
</dbReference>
<dbReference type="InterPro" id="IPR020843">
    <property type="entry name" value="ER"/>
</dbReference>
<keyword evidence="1 4" id="KW-0479">Metal-binding</keyword>
<keyword evidence="2 4" id="KW-0862">Zinc</keyword>
<dbReference type="EMBL" id="FJ560487">
    <property type="protein sequence ID" value="ACX49750.1"/>
    <property type="molecule type" value="Genomic_DNA"/>
</dbReference>
<feature type="domain" description="Enoyl reductase (ER)" evidence="5">
    <location>
        <begin position="26"/>
        <end position="353"/>
    </location>
</feature>
<dbReference type="AlphaFoldDB" id="D2DIR2"/>
<evidence type="ECO:0000256" key="4">
    <source>
        <dbReference type="RuleBase" id="RU361277"/>
    </source>
</evidence>
<comment type="cofactor">
    <cofactor evidence="4">
        <name>Zn(2+)</name>
        <dbReference type="ChEBI" id="CHEBI:29105"/>
    </cofactor>
</comment>